<dbReference type="InterPro" id="IPR011051">
    <property type="entry name" value="RmlC_Cupin_sf"/>
</dbReference>
<evidence type="ECO:0000259" key="1">
    <source>
        <dbReference type="Pfam" id="PF07883"/>
    </source>
</evidence>
<protein>
    <submittedName>
        <fullName evidence="2">Cupin domain-containing protein</fullName>
    </submittedName>
</protein>
<organism evidence="2 3">
    <name type="scientific">Mojavia pulchra JT2-VF2</name>
    <dbReference type="NCBI Taxonomy" id="287848"/>
    <lineage>
        <taxon>Bacteria</taxon>
        <taxon>Bacillati</taxon>
        <taxon>Cyanobacteriota</taxon>
        <taxon>Cyanophyceae</taxon>
        <taxon>Nostocales</taxon>
        <taxon>Nostocaceae</taxon>
    </lineage>
</organism>
<dbReference type="EMBL" id="JAHHHN010000059">
    <property type="protein sequence ID" value="MBW4566073.1"/>
    <property type="molecule type" value="Genomic_DNA"/>
</dbReference>
<dbReference type="Pfam" id="PF07883">
    <property type="entry name" value="Cupin_2"/>
    <property type="match status" value="1"/>
</dbReference>
<comment type="caution">
    <text evidence="2">The sequence shown here is derived from an EMBL/GenBank/DDBJ whole genome shotgun (WGS) entry which is preliminary data.</text>
</comment>
<dbReference type="Gene3D" id="2.60.120.10">
    <property type="entry name" value="Jelly Rolls"/>
    <property type="match status" value="1"/>
</dbReference>
<accession>A0A951UJN7</accession>
<dbReference type="InterPro" id="IPR013096">
    <property type="entry name" value="Cupin_2"/>
</dbReference>
<feature type="domain" description="Cupin type-2" evidence="1">
    <location>
        <begin position="43"/>
        <end position="110"/>
    </location>
</feature>
<dbReference type="SUPFAM" id="SSF51182">
    <property type="entry name" value="RmlC-like cupins"/>
    <property type="match status" value="1"/>
</dbReference>
<proteinExistence type="predicted"/>
<dbReference type="InterPro" id="IPR053146">
    <property type="entry name" value="QDO-like"/>
</dbReference>
<reference evidence="2" key="1">
    <citation type="submission" date="2021-05" db="EMBL/GenBank/DDBJ databases">
        <authorList>
            <person name="Pietrasiak N."/>
            <person name="Ward R."/>
            <person name="Stajich J.E."/>
            <person name="Kurbessoian T."/>
        </authorList>
    </citation>
    <scope>NUCLEOTIDE SEQUENCE</scope>
    <source>
        <strain evidence="2">JT2-VF2</strain>
    </source>
</reference>
<gene>
    <name evidence="2" type="ORF">KME32_34375</name>
</gene>
<reference evidence="2" key="2">
    <citation type="journal article" date="2022" name="Microbiol. Resour. Announc.">
        <title>Metagenome Sequencing to Explore Phylogenomics of Terrestrial Cyanobacteria.</title>
        <authorList>
            <person name="Ward R.D."/>
            <person name="Stajich J.E."/>
            <person name="Johansen J.R."/>
            <person name="Huntemann M."/>
            <person name="Clum A."/>
            <person name="Foster B."/>
            <person name="Foster B."/>
            <person name="Roux S."/>
            <person name="Palaniappan K."/>
            <person name="Varghese N."/>
            <person name="Mukherjee S."/>
            <person name="Reddy T.B.K."/>
            <person name="Daum C."/>
            <person name="Copeland A."/>
            <person name="Chen I.A."/>
            <person name="Ivanova N.N."/>
            <person name="Kyrpides N.C."/>
            <person name="Shapiro N."/>
            <person name="Eloe-Fadrosh E.A."/>
            <person name="Pietrasiak N."/>
        </authorList>
    </citation>
    <scope>NUCLEOTIDE SEQUENCE</scope>
    <source>
        <strain evidence="2">JT2-VF2</strain>
    </source>
</reference>
<dbReference type="Proteomes" id="UP000715781">
    <property type="component" value="Unassembled WGS sequence"/>
</dbReference>
<evidence type="ECO:0000313" key="3">
    <source>
        <dbReference type="Proteomes" id="UP000715781"/>
    </source>
</evidence>
<evidence type="ECO:0000313" key="2">
    <source>
        <dbReference type="EMBL" id="MBW4566073.1"/>
    </source>
</evidence>
<sequence length="163" mass="17775">MTINQNGLFVESGGGHSYYFGQDLYTFKAIGEETGEAYALCEVIVAPGGGTPPHRHSRENESFYVQDGEIEFQLDERILIATDGTFLHSPKGQLHQFTNTTSVPAKMLVWVTPAGFEKFIAEVGKTVNGQITSAPPLSSEDLDKILTTAPKYGIEIIPPPSEQ</sequence>
<dbReference type="AlphaFoldDB" id="A0A951UJN7"/>
<dbReference type="PANTHER" id="PTHR36440:SF1">
    <property type="entry name" value="PUTATIVE (AFU_ORTHOLOGUE AFUA_8G07350)-RELATED"/>
    <property type="match status" value="1"/>
</dbReference>
<dbReference type="InterPro" id="IPR014710">
    <property type="entry name" value="RmlC-like_jellyroll"/>
</dbReference>
<dbReference type="PANTHER" id="PTHR36440">
    <property type="entry name" value="PUTATIVE (AFU_ORTHOLOGUE AFUA_8G07350)-RELATED"/>
    <property type="match status" value="1"/>
</dbReference>
<name>A0A951UJN7_9NOST</name>